<keyword evidence="1 2" id="KW-0129">CBS domain</keyword>
<dbReference type="SMART" id="SM00116">
    <property type="entry name" value="CBS"/>
    <property type="match status" value="2"/>
</dbReference>
<dbReference type="KEGG" id="amt:Amet_3644"/>
<dbReference type="PANTHER" id="PTHR43080:SF2">
    <property type="entry name" value="CBS DOMAIN-CONTAINING PROTEIN"/>
    <property type="match status" value="1"/>
</dbReference>
<evidence type="ECO:0000256" key="2">
    <source>
        <dbReference type="PROSITE-ProRule" id="PRU00703"/>
    </source>
</evidence>
<dbReference type="AlphaFoldDB" id="A6TU98"/>
<dbReference type="CDD" id="cd04622">
    <property type="entry name" value="CBS_pair_HRP1_like"/>
    <property type="match status" value="1"/>
</dbReference>
<keyword evidence="5" id="KW-1185">Reference proteome</keyword>
<evidence type="ECO:0000256" key="1">
    <source>
        <dbReference type="ARBA" id="ARBA00023122"/>
    </source>
</evidence>
<dbReference type="SUPFAM" id="SSF54631">
    <property type="entry name" value="CBS-domain pair"/>
    <property type="match status" value="1"/>
</dbReference>
<dbReference type="OrthoDB" id="9802114at2"/>
<dbReference type="Gene3D" id="3.10.580.10">
    <property type="entry name" value="CBS-domain"/>
    <property type="match status" value="1"/>
</dbReference>
<evidence type="ECO:0000313" key="5">
    <source>
        <dbReference type="Proteomes" id="UP000001572"/>
    </source>
</evidence>
<dbReference type="PANTHER" id="PTHR43080">
    <property type="entry name" value="CBS DOMAIN-CONTAINING PROTEIN CBSX3, MITOCHONDRIAL"/>
    <property type="match status" value="1"/>
</dbReference>
<dbReference type="InterPro" id="IPR046342">
    <property type="entry name" value="CBS_dom_sf"/>
</dbReference>
<dbReference type="InterPro" id="IPR051257">
    <property type="entry name" value="Diverse_CBS-Domain"/>
</dbReference>
<feature type="domain" description="CBS" evidence="3">
    <location>
        <begin position="72"/>
        <end position="131"/>
    </location>
</feature>
<dbReference type="eggNOG" id="COG2905">
    <property type="taxonomic scope" value="Bacteria"/>
</dbReference>
<dbReference type="HOGENOM" id="CLU_040681_12_0_9"/>
<organism evidence="4 5">
    <name type="scientific">Alkaliphilus metalliredigens (strain QYMF)</name>
    <dbReference type="NCBI Taxonomy" id="293826"/>
    <lineage>
        <taxon>Bacteria</taxon>
        <taxon>Bacillati</taxon>
        <taxon>Bacillota</taxon>
        <taxon>Clostridia</taxon>
        <taxon>Peptostreptococcales</taxon>
        <taxon>Natronincolaceae</taxon>
        <taxon>Alkaliphilus</taxon>
    </lineage>
</organism>
<sequence>MKVKEVMTSQVSFAQQNSTVNEVAQIMKSLDIGSVPVCNQQNQPVGIVTDRDIVIRGLTAGLQATDTIERVMTQNLVSVSPETDIHEAARVMGENQIRRLPVVENGQIVGMLAIGDLAVKNIYVDEAGDALSEISTPSNLKNMK</sequence>
<name>A6TU98_ALKMQ</name>
<feature type="domain" description="CBS" evidence="3">
    <location>
        <begin position="7"/>
        <end position="65"/>
    </location>
</feature>
<reference evidence="5" key="1">
    <citation type="journal article" date="2016" name="Genome Announc.">
        <title>Complete genome sequence of Alkaliphilus metalliredigens strain QYMF, an alkaliphilic and metal-reducing bacterium isolated from borax-contaminated leachate ponds.</title>
        <authorList>
            <person name="Hwang C."/>
            <person name="Copeland A."/>
            <person name="Lucas S."/>
            <person name="Lapidus A."/>
            <person name="Barry K."/>
            <person name="Detter J.C."/>
            <person name="Glavina Del Rio T."/>
            <person name="Hammon N."/>
            <person name="Israni S."/>
            <person name="Dalin E."/>
            <person name="Tice H."/>
            <person name="Pitluck S."/>
            <person name="Chertkov O."/>
            <person name="Brettin T."/>
            <person name="Bruce D."/>
            <person name="Han C."/>
            <person name="Schmutz J."/>
            <person name="Larimer F."/>
            <person name="Land M.L."/>
            <person name="Hauser L."/>
            <person name="Kyrpides N."/>
            <person name="Mikhailova N."/>
            <person name="Ye Q."/>
            <person name="Zhou J."/>
            <person name="Richardson P."/>
            <person name="Fields M.W."/>
        </authorList>
    </citation>
    <scope>NUCLEOTIDE SEQUENCE [LARGE SCALE GENOMIC DNA]</scope>
    <source>
        <strain evidence="5">QYMF</strain>
    </source>
</reference>
<dbReference type="InterPro" id="IPR000644">
    <property type="entry name" value="CBS_dom"/>
</dbReference>
<dbReference type="EMBL" id="CP000724">
    <property type="protein sequence ID" value="ABR49766.1"/>
    <property type="molecule type" value="Genomic_DNA"/>
</dbReference>
<dbReference type="Pfam" id="PF00571">
    <property type="entry name" value="CBS"/>
    <property type="match status" value="2"/>
</dbReference>
<gene>
    <name evidence="4" type="ordered locus">Amet_3644</name>
</gene>
<protein>
    <submittedName>
        <fullName evidence="4">Putative signal-transduction protein with CBS domains</fullName>
    </submittedName>
</protein>
<evidence type="ECO:0000313" key="4">
    <source>
        <dbReference type="EMBL" id="ABR49766.1"/>
    </source>
</evidence>
<dbReference type="PROSITE" id="PS51371">
    <property type="entry name" value="CBS"/>
    <property type="match status" value="2"/>
</dbReference>
<proteinExistence type="predicted"/>
<dbReference type="RefSeq" id="WP_012064726.1">
    <property type="nucleotide sequence ID" value="NC_009633.1"/>
</dbReference>
<dbReference type="Proteomes" id="UP000001572">
    <property type="component" value="Chromosome"/>
</dbReference>
<dbReference type="STRING" id="293826.Amet_3644"/>
<evidence type="ECO:0000259" key="3">
    <source>
        <dbReference type="PROSITE" id="PS51371"/>
    </source>
</evidence>
<accession>A6TU98</accession>